<keyword evidence="2" id="KW-0472">Membrane</keyword>
<evidence type="ECO:0000256" key="2">
    <source>
        <dbReference type="SAM" id="Phobius"/>
    </source>
</evidence>
<dbReference type="Proteomes" id="UP000886523">
    <property type="component" value="Unassembled WGS sequence"/>
</dbReference>
<evidence type="ECO:0000256" key="1">
    <source>
        <dbReference type="SAM" id="MobiDB-lite"/>
    </source>
</evidence>
<gene>
    <name evidence="3" type="ORF">BS47DRAFT_1396753</name>
</gene>
<sequence length="208" mass="22470">MTQAPKIEIKAFARSTRLKVIFPLGPTATMPLPLLLVPFLIKGGIYLVHHVTAVAIAHHAATAAAHHTVAATIAASTAGHAPHVLVSNAAPVANASLHTGLNAAAAGLTISVSKTTIALWKLHKLIGKYRAQRHRDRDGTLKTEWSDIEQCNKCNCGDFDARKRDGSHTSKCGHAWASHSAVPAKGTRLRKRQEWSAQGRQRTRQKTR</sequence>
<dbReference type="AlphaFoldDB" id="A0A9P6DP38"/>
<dbReference type="EMBL" id="MU129032">
    <property type="protein sequence ID" value="KAF9509616.1"/>
    <property type="molecule type" value="Genomic_DNA"/>
</dbReference>
<evidence type="ECO:0000313" key="4">
    <source>
        <dbReference type="Proteomes" id="UP000886523"/>
    </source>
</evidence>
<keyword evidence="2" id="KW-0812">Transmembrane</keyword>
<reference evidence="3" key="1">
    <citation type="journal article" date="2020" name="Nat. Commun.">
        <title>Large-scale genome sequencing of mycorrhizal fungi provides insights into the early evolution of symbiotic traits.</title>
        <authorList>
            <person name="Miyauchi S."/>
            <person name="Kiss E."/>
            <person name="Kuo A."/>
            <person name="Drula E."/>
            <person name="Kohler A."/>
            <person name="Sanchez-Garcia M."/>
            <person name="Morin E."/>
            <person name="Andreopoulos B."/>
            <person name="Barry K.W."/>
            <person name="Bonito G."/>
            <person name="Buee M."/>
            <person name="Carver A."/>
            <person name="Chen C."/>
            <person name="Cichocki N."/>
            <person name="Clum A."/>
            <person name="Culley D."/>
            <person name="Crous P.W."/>
            <person name="Fauchery L."/>
            <person name="Girlanda M."/>
            <person name="Hayes R.D."/>
            <person name="Keri Z."/>
            <person name="LaButti K."/>
            <person name="Lipzen A."/>
            <person name="Lombard V."/>
            <person name="Magnuson J."/>
            <person name="Maillard F."/>
            <person name="Murat C."/>
            <person name="Nolan M."/>
            <person name="Ohm R.A."/>
            <person name="Pangilinan J."/>
            <person name="Pereira M.F."/>
            <person name="Perotto S."/>
            <person name="Peter M."/>
            <person name="Pfister S."/>
            <person name="Riley R."/>
            <person name="Sitrit Y."/>
            <person name="Stielow J.B."/>
            <person name="Szollosi G."/>
            <person name="Zifcakova L."/>
            <person name="Stursova M."/>
            <person name="Spatafora J.W."/>
            <person name="Tedersoo L."/>
            <person name="Vaario L.M."/>
            <person name="Yamada A."/>
            <person name="Yan M."/>
            <person name="Wang P."/>
            <person name="Xu J."/>
            <person name="Bruns T."/>
            <person name="Baldrian P."/>
            <person name="Vilgalys R."/>
            <person name="Dunand C."/>
            <person name="Henrissat B."/>
            <person name="Grigoriev I.V."/>
            <person name="Hibbett D."/>
            <person name="Nagy L.G."/>
            <person name="Martin F.M."/>
        </authorList>
    </citation>
    <scope>NUCLEOTIDE SEQUENCE</scope>
    <source>
        <strain evidence="3">UP504</strain>
    </source>
</reference>
<name>A0A9P6DP38_9AGAM</name>
<keyword evidence="4" id="KW-1185">Reference proteome</keyword>
<protein>
    <submittedName>
        <fullName evidence="3">Uncharacterized protein</fullName>
    </submittedName>
</protein>
<organism evidence="3 4">
    <name type="scientific">Hydnum rufescens UP504</name>
    <dbReference type="NCBI Taxonomy" id="1448309"/>
    <lineage>
        <taxon>Eukaryota</taxon>
        <taxon>Fungi</taxon>
        <taxon>Dikarya</taxon>
        <taxon>Basidiomycota</taxon>
        <taxon>Agaricomycotina</taxon>
        <taxon>Agaricomycetes</taxon>
        <taxon>Cantharellales</taxon>
        <taxon>Hydnaceae</taxon>
        <taxon>Hydnum</taxon>
    </lineage>
</organism>
<feature type="region of interest" description="Disordered" evidence="1">
    <location>
        <begin position="167"/>
        <end position="208"/>
    </location>
</feature>
<accession>A0A9P6DP38</accession>
<feature type="transmembrane region" description="Helical" evidence="2">
    <location>
        <begin position="20"/>
        <end position="41"/>
    </location>
</feature>
<keyword evidence="2" id="KW-1133">Transmembrane helix</keyword>
<proteinExistence type="predicted"/>
<comment type="caution">
    <text evidence="3">The sequence shown here is derived from an EMBL/GenBank/DDBJ whole genome shotgun (WGS) entry which is preliminary data.</text>
</comment>
<evidence type="ECO:0000313" key="3">
    <source>
        <dbReference type="EMBL" id="KAF9509616.1"/>
    </source>
</evidence>